<proteinExistence type="inferred from homology"/>
<dbReference type="AlphaFoldDB" id="A0A0U4F6U7"/>
<dbReference type="PANTHER" id="PTHR37293">
    <property type="entry name" value="PHAGE REPLICATION PROTEIN-RELATED"/>
    <property type="match status" value="1"/>
</dbReference>
<dbReference type="Gene3D" id="1.10.10.630">
    <property type="entry name" value="DnaD domain-like"/>
    <property type="match status" value="1"/>
</dbReference>
<dbReference type="RefSeq" id="WP_068444213.1">
    <property type="nucleotide sequence ID" value="NZ_CP013862.1"/>
</dbReference>
<dbReference type="Proteomes" id="UP000050331">
    <property type="component" value="Chromosome"/>
</dbReference>
<dbReference type="InterPro" id="IPR034829">
    <property type="entry name" value="DnaD-like_sf"/>
</dbReference>
<sequence length="332" mass="36940">MNYLKELNAFYNKIIFNPLSGSAVALWNTLMHFNNLCGWQATFTVPASVIELKSGIKGTSFKRAREELRDKGYIDVMPGRGNQAATYRMLSQVRPSGGMMQAGLDTQPAMEEHRETPPIENPQLNDATETTANESVDVRTESRSVDSAVGDTMAYEADETSDQNTARNMDHSPAPLTKQYINQNKTTPKPTTTTSDAIRFYQENIGVTSAYIAGDISCWIDEVGDPLVLDALKRAVEQGKSTWRYAKGILKAWKTKGITTVEQAAADDYAFRNRTKGEQIAGRGEVVPDWFMERKAKRAVAIDREDASREYLVGQAANQDAFDRLLAEFTGR</sequence>
<dbReference type="KEGG" id="lao:AOX59_07770"/>
<gene>
    <name evidence="4" type="ORF">AOX59_07770</name>
</gene>
<dbReference type="Pfam" id="PF07261">
    <property type="entry name" value="DnaB_2"/>
    <property type="match status" value="1"/>
</dbReference>
<dbReference type="STRING" id="1472767.AOX59_07770"/>
<feature type="compositionally biased region" description="Polar residues" evidence="2">
    <location>
        <begin position="122"/>
        <end position="134"/>
    </location>
</feature>
<organism evidence="4 5">
    <name type="scientific">Lentibacillus amyloliquefaciens</name>
    <dbReference type="NCBI Taxonomy" id="1472767"/>
    <lineage>
        <taxon>Bacteria</taxon>
        <taxon>Bacillati</taxon>
        <taxon>Bacillota</taxon>
        <taxon>Bacilli</taxon>
        <taxon>Bacillales</taxon>
        <taxon>Bacillaceae</taxon>
        <taxon>Lentibacillus</taxon>
    </lineage>
</organism>
<feature type="domain" description="DnaB/C C-terminal" evidence="3">
    <location>
        <begin position="198"/>
        <end position="266"/>
    </location>
</feature>
<dbReference type="OrthoDB" id="1047417at2"/>
<dbReference type="PANTHER" id="PTHR37293:SF9">
    <property type="entry name" value="PHI ETA ORF 22-LIKE PROTEIN"/>
    <property type="match status" value="1"/>
</dbReference>
<name>A0A0U4F6U7_9BACI</name>
<evidence type="ECO:0000313" key="4">
    <source>
        <dbReference type="EMBL" id="ALX48515.1"/>
    </source>
</evidence>
<dbReference type="InterPro" id="IPR053162">
    <property type="entry name" value="DnaD"/>
</dbReference>
<protein>
    <recommendedName>
        <fullName evidence="3">DnaB/C C-terminal domain-containing protein</fullName>
    </recommendedName>
</protein>
<evidence type="ECO:0000256" key="1">
    <source>
        <dbReference type="ARBA" id="ARBA00093462"/>
    </source>
</evidence>
<evidence type="ECO:0000313" key="5">
    <source>
        <dbReference type="Proteomes" id="UP000050331"/>
    </source>
</evidence>
<evidence type="ECO:0000256" key="2">
    <source>
        <dbReference type="SAM" id="MobiDB-lite"/>
    </source>
</evidence>
<dbReference type="NCBIfam" id="TIGR01446">
    <property type="entry name" value="DnaD_dom"/>
    <property type="match status" value="1"/>
</dbReference>
<keyword evidence="5" id="KW-1185">Reference proteome</keyword>
<comment type="similarity">
    <text evidence="1">Belongs to the DnaB/DnaD family.</text>
</comment>
<reference evidence="4 5" key="1">
    <citation type="submission" date="2016-01" db="EMBL/GenBank/DDBJ databases">
        <title>Complete genome sequence of strain Lentibacillus amyloliquefaciens LAM0015T isolated from saline sediment.</title>
        <authorList>
            <person name="Wang J.-L."/>
            <person name="He M.-X."/>
        </authorList>
    </citation>
    <scope>NUCLEOTIDE SEQUENCE [LARGE SCALE GENOMIC DNA]</scope>
    <source>
        <strain evidence="4 5">LAM0015</strain>
    </source>
</reference>
<dbReference type="InterPro" id="IPR006343">
    <property type="entry name" value="DnaB/C_C"/>
</dbReference>
<dbReference type="EMBL" id="CP013862">
    <property type="protein sequence ID" value="ALX48515.1"/>
    <property type="molecule type" value="Genomic_DNA"/>
</dbReference>
<dbReference type="SUPFAM" id="SSF158499">
    <property type="entry name" value="DnaD domain-like"/>
    <property type="match status" value="1"/>
</dbReference>
<feature type="region of interest" description="Disordered" evidence="2">
    <location>
        <begin position="111"/>
        <end position="147"/>
    </location>
</feature>
<accession>A0A0U4F6U7</accession>
<evidence type="ECO:0000259" key="3">
    <source>
        <dbReference type="Pfam" id="PF07261"/>
    </source>
</evidence>